<organism evidence="4 5">
    <name type="scientific">Puccinia striiformis f. sp. tritici PST-78</name>
    <dbReference type="NCBI Taxonomy" id="1165861"/>
    <lineage>
        <taxon>Eukaryota</taxon>
        <taxon>Fungi</taxon>
        <taxon>Dikarya</taxon>
        <taxon>Basidiomycota</taxon>
        <taxon>Pucciniomycotina</taxon>
        <taxon>Pucciniomycetes</taxon>
        <taxon>Pucciniales</taxon>
        <taxon>Pucciniaceae</taxon>
        <taxon>Puccinia</taxon>
    </lineage>
</organism>
<sequence>MGNQNRAVLQLNQILLLSRNRKTQSNSIQSSTSSSQVLKKLSKPNTPFSTLKMAPAALFQKDSLNQKNYESHQIHREIPDASRLRPSKIHNPTVIPHPISASSNLTHSPLVDHHPKTTHSYHSIRSFFSKFTDLDHSHHQHKDEKSSNFRLEDQQASSPVGLFGKIKQLTKLYGSAALVVYGVLGGLDFGLSFIAIYLVGAEHVRTAEDWLLESLNWKRAHSTPLPSNTTTTTTTGTTEIDSSMLWTTAVVAYTIHKTILLPFRIGLTAWITPPIVRQLRKRGWKVGRNLG</sequence>
<feature type="transmembrane region" description="Helical" evidence="2">
    <location>
        <begin position="172"/>
        <end position="199"/>
    </location>
</feature>
<name>A0A0L0VJA8_9BASI</name>
<evidence type="ECO:0000256" key="1">
    <source>
        <dbReference type="SAM" id="MobiDB-lite"/>
    </source>
</evidence>
<dbReference type="InterPro" id="IPR009688">
    <property type="entry name" value="FAM210A/B-like_dom"/>
</dbReference>
<evidence type="ECO:0000313" key="5">
    <source>
        <dbReference type="Proteomes" id="UP000054564"/>
    </source>
</evidence>
<keyword evidence="2" id="KW-0812">Transmembrane</keyword>
<dbReference type="STRING" id="1165861.A0A0L0VJA8"/>
<dbReference type="EMBL" id="AJIL01000046">
    <property type="protein sequence ID" value="KNE99365.1"/>
    <property type="molecule type" value="Genomic_DNA"/>
</dbReference>
<dbReference type="PANTHER" id="PTHR21377">
    <property type="entry name" value="PROTEIN FAM210B, MITOCHONDRIAL"/>
    <property type="match status" value="1"/>
</dbReference>
<evidence type="ECO:0000259" key="3">
    <source>
        <dbReference type="Pfam" id="PF06916"/>
    </source>
</evidence>
<gene>
    <name evidence="4" type="ORF">PSTG_07297</name>
</gene>
<proteinExistence type="predicted"/>
<reference evidence="4" key="1">
    <citation type="submission" date="2014-03" db="EMBL/GenBank/DDBJ databases">
        <title>Cloning and expression analysis of gamma-glutamylcysteines synthetase in perennial ryegrass.</title>
        <authorList>
            <person name="Wei S."/>
            <person name="Sun Z."/>
        </authorList>
    </citation>
    <scope>NUCLEOTIDE SEQUENCE</scope>
    <source>
        <strain evidence="4">Race PST-78</strain>
    </source>
</reference>
<evidence type="ECO:0000256" key="2">
    <source>
        <dbReference type="SAM" id="Phobius"/>
    </source>
</evidence>
<dbReference type="Pfam" id="PF06916">
    <property type="entry name" value="FAM210A-B_dom"/>
    <property type="match status" value="1"/>
</dbReference>
<evidence type="ECO:0000313" key="4">
    <source>
        <dbReference type="EMBL" id="KNE99365.1"/>
    </source>
</evidence>
<dbReference type="OrthoDB" id="426386at2759"/>
<dbReference type="InterPro" id="IPR045866">
    <property type="entry name" value="FAM210A/B-like"/>
</dbReference>
<dbReference type="EMBL" id="AJIL01000046">
    <property type="protein sequence ID" value="KNE99366.1"/>
    <property type="molecule type" value="Genomic_DNA"/>
</dbReference>
<feature type="region of interest" description="Disordered" evidence="1">
    <location>
        <begin position="21"/>
        <end position="40"/>
    </location>
</feature>
<comment type="caution">
    <text evidence="4">The sequence shown here is derived from an EMBL/GenBank/DDBJ whole genome shotgun (WGS) entry which is preliminary data.</text>
</comment>
<reference evidence="5" key="2">
    <citation type="submission" date="2014-03" db="EMBL/GenBank/DDBJ databases">
        <title>The Genome Sequence of Puccinia striiformis f. sp. tritici PST-78.</title>
        <authorList>
            <consortium name="The Broad Institute Genome Sequencing Platform"/>
            <person name="Cuomo C."/>
            <person name="Hulbert S."/>
            <person name="Chen X."/>
            <person name="Walker B."/>
            <person name="Young S.K."/>
            <person name="Zeng Q."/>
            <person name="Gargeya S."/>
            <person name="Fitzgerald M."/>
            <person name="Haas B."/>
            <person name="Abouelleil A."/>
            <person name="Alvarado L."/>
            <person name="Arachchi H.M."/>
            <person name="Berlin A.M."/>
            <person name="Chapman S.B."/>
            <person name="Goldberg J."/>
            <person name="Griggs A."/>
            <person name="Gujja S."/>
            <person name="Hansen M."/>
            <person name="Howarth C."/>
            <person name="Imamovic A."/>
            <person name="Larimer J."/>
            <person name="McCowan C."/>
            <person name="Montmayeur A."/>
            <person name="Murphy C."/>
            <person name="Neiman D."/>
            <person name="Pearson M."/>
            <person name="Priest M."/>
            <person name="Roberts A."/>
            <person name="Saif S."/>
            <person name="Shea T."/>
            <person name="Sisk P."/>
            <person name="Sykes S."/>
            <person name="Wortman J."/>
            <person name="Nusbaum C."/>
            <person name="Birren B."/>
        </authorList>
    </citation>
    <scope>NUCLEOTIDE SEQUENCE [LARGE SCALE GENOMIC DNA]</scope>
    <source>
        <strain evidence="5">race PST-78</strain>
    </source>
</reference>
<dbReference type="Proteomes" id="UP000054564">
    <property type="component" value="Unassembled WGS sequence"/>
</dbReference>
<dbReference type="AlphaFoldDB" id="A0A0L0VJA8"/>
<protein>
    <recommendedName>
        <fullName evidence="3">DUF1279 domain-containing protein</fullName>
    </recommendedName>
</protein>
<feature type="compositionally biased region" description="Low complexity" evidence="1">
    <location>
        <begin position="23"/>
        <end position="39"/>
    </location>
</feature>
<feature type="domain" description="DUF1279" evidence="3">
    <location>
        <begin position="165"/>
        <end position="273"/>
    </location>
</feature>
<accession>A0A0L0VJA8</accession>
<keyword evidence="2" id="KW-0472">Membrane</keyword>
<dbReference type="PANTHER" id="PTHR21377:SF0">
    <property type="entry name" value="PROTEIN FAM210B, MITOCHONDRIAL"/>
    <property type="match status" value="1"/>
</dbReference>
<keyword evidence="2" id="KW-1133">Transmembrane helix</keyword>
<dbReference type="GO" id="GO:0005739">
    <property type="term" value="C:mitochondrion"/>
    <property type="evidence" value="ECO:0007669"/>
    <property type="project" value="TreeGrafter"/>
</dbReference>
<keyword evidence="5" id="KW-1185">Reference proteome</keyword>